<keyword evidence="5 9" id="KW-0560">Oxidoreductase</keyword>
<dbReference type="InterPro" id="IPR051996">
    <property type="entry name" value="Cytochrome_P450_78A"/>
</dbReference>
<evidence type="ECO:0000256" key="7">
    <source>
        <dbReference type="ARBA" id="ARBA00023033"/>
    </source>
</evidence>
<dbReference type="SUPFAM" id="SSF48264">
    <property type="entry name" value="Cytochrome P450"/>
    <property type="match status" value="1"/>
</dbReference>
<dbReference type="InterPro" id="IPR017972">
    <property type="entry name" value="Cyt_P450_CS"/>
</dbReference>
<dbReference type="InterPro" id="IPR001128">
    <property type="entry name" value="Cyt_P450"/>
</dbReference>
<feature type="binding site" description="axial binding residue" evidence="8">
    <location>
        <position position="205"/>
    </location>
    <ligand>
        <name>heme</name>
        <dbReference type="ChEBI" id="CHEBI:30413"/>
    </ligand>
    <ligandPart>
        <name>Fe</name>
        <dbReference type="ChEBI" id="CHEBI:18248"/>
    </ligandPart>
</feature>
<keyword evidence="4 8" id="KW-0479">Metal-binding</keyword>
<keyword evidence="11" id="KW-1185">Reference proteome</keyword>
<dbReference type="EMBL" id="JABCRI010000004">
    <property type="protein sequence ID" value="KAF8408422.1"/>
    <property type="molecule type" value="Genomic_DNA"/>
</dbReference>
<protein>
    <recommendedName>
        <fullName evidence="12">Cytochrome P450</fullName>
    </recommendedName>
</protein>
<dbReference type="Pfam" id="PF00067">
    <property type="entry name" value="p450"/>
    <property type="match status" value="1"/>
</dbReference>
<comment type="caution">
    <text evidence="10">The sequence shown here is derived from an EMBL/GenBank/DDBJ whole genome shotgun (WGS) entry which is preliminary data.</text>
</comment>
<dbReference type="OrthoDB" id="3934656at2759"/>
<dbReference type="PANTHER" id="PTHR47946">
    <property type="entry name" value="CYTOCHROME P450 78A7-RELATED"/>
    <property type="match status" value="1"/>
</dbReference>
<keyword evidence="3 8" id="KW-0349">Heme</keyword>
<accession>A0A835DQ92</accession>
<comment type="cofactor">
    <cofactor evidence="1 8">
        <name>heme</name>
        <dbReference type="ChEBI" id="CHEBI:30413"/>
    </cofactor>
</comment>
<evidence type="ECO:0000256" key="4">
    <source>
        <dbReference type="ARBA" id="ARBA00022723"/>
    </source>
</evidence>
<keyword evidence="7 9" id="KW-0503">Monooxygenase</keyword>
<dbReference type="AlphaFoldDB" id="A0A835DQ92"/>
<evidence type="ECO:0008006" key="12">
    <source>
        <dbReference type="Google" id="ProtNLM"/>
    </source>
</evidence>
<dbReference type="PRINTS" id="PR00463">
    <property type="entry name" value="EP450I"/>
</dbReference>
<keyword evidence="6 8" id="KW-0408">Iron</keyword>
<evidence type="ECO:0000313" key="10">
    <source>
        <dbReference type="EMBL" id="KAF8408422.1"/>
    </source>
</evidence>
<dbReference type="GO" id="GO:0004497">
    <property type="term" value="F:monooxygenase activity"/>
    <property type="evidence" value="ECO:0007669"/>
    <property type="project" value="UniProtKB-KW"/>
</dbReference>
<gene>
    <name evidence="10" type="ORF">HHK36_007574</name>
</gene>
<organism evidence="10 11">
    <name type="scientific">Tetracentron sinense</name>
    <name type="common">Spur-leaf</name>
    <dbReference type="NCBI Taxonomy" id="13715"/>
    <lineage>
        <taxon>Eukaryota</taxon>
        <taxon>Viridiplantae</taxon>
        <taxon>Streptophyta</taxon>
        <taxon>Embryophyta</taxon>
        <taxon>Tracheophyta</taxon>
        <taxon>Spermatophyta</taxon>
        <taxon>Magnoliopsida</taxon>
        <taxon>Trochodendrales</taxon>
        <taxon>Trochodendraceae</taxon>
        <taxon>Tetracentron</taxon>
    </lineage>
</organism>
<dbReference type="PRINTS" id="PR00385">
    <property type="entry name" value="P450"/>
</dbReference>
<evidence type="ECO:0000313" key="11">
    <source>
        <dbReference type="Proteomes" id="UP000655225"/>
    </source>
</evidence>
<proteinExistence type="inferred from homology"/>
<dbReference type="GO" id="GO:0016705">
    <property type="term" value="F:oxidoreductase activity, acting on paired donors, with incorporation or reduction of molecular oxygen"/>
    <property type="evidence" value="ECO:0007669"/>
    <property type="project" value="InterPro"/>
</dbReference>
<dbReference type="InterPro" id="IPR002401">
    <property type="entry name" value="Cyt_P450_E_grp-I"/>
</dbReference>
<dbReference type="GO" id="GO:0005506">
    <property type="term" value="F:iron ion binding"/>
    <property type="evidence" value="ECO:0007669"/>
    <property type="project" value="InterPro"/>
</dbReference>
<name>A0A835DQ92_TETSI</name>
<dbReference type="PANTHER" id="PTHR47946:SF13">
    <property type="entry name" value="CYTOCHROME P450 FAMILY PROTEIN, EXPRESSED"/>
    <property type="match status" value="1"/>
</dbReference>
<evidence type="ECO:0000256" key="8">
    <source>
        <dbReference type="PIRSR" id="PIRSR602401-1"/>
    </source>
</evidence>
<dbReference type="OMA" id="MWAITHE"/>
<evidence type="ECO:0000256" key="5">
    <source>
        <dbReference type="ARBA" id="ARBA00023002"/>
    </source>
</evidence>
<comment type="similarity">
    <text evidence="2 9">Belongs to the cytochrome P450 family.</text>
</comment>
<dbReference type="InterPro" id="IPR036396">
    <property type="entry name" value="Cyt_P450_sf"/>
</dbReference>
<dbReference type="Proteomes" id="UP000655225">
    <property type="component" value="Unassembled WGS sequence"/>
</dbReference>
<evidence type="ECO:0000256" key="1">
    <source>
        <dbReference type="ARBA" id="ARBA00001971"/>
    </source>
</evidence>
<evidence type="ECO:0000256" key="2">
    <source>
        <dbReference type="ARBA" id="ARBA00010617"/>
    </source>
</evidence>
<evidence type="ECO:0000256" key="3">
    <source>
        <dbReference type="ARBA" id="ARBA00022617"/>
    </source>
</evidence>
<reference evidence="10 11" key="1">
    <citation type="submission" date="2020-04" db="EMBL/GenBank/DDBJ databases">
        <title>Plant Genome Project.</title>
        <authorList>
            <person name="Zhang R.-G."/>
        </authorList>
    </citation>
    <scope>NUCLEOTIDE SEQUENCE [LARGE SCALE GENOMIC DNA]</scope>
    <source>
        <strain evidence="10">YNK0</strain>
        <tissue evidence="10">Leaf</tissue>
    </source>
</reference>
<sequence>MFSPRRISGFEGLRRRIVDEMLEGVWREMEERGVVEVREILQKGSLRNVVESVFGRCVCLEGEELGLMVKEGYELISKFNWEDYFPLGFLDFCGEGEGVISWREVQDSDIPNLPYLQAIVKEVLRLHPPGPLLSWARLAIHDVHVGKFFVPAGTMAMVNMWAITHEGSIWKNPWTFRPERFMEEEVSIMGSDLRLAPFGSGRRVCPGKALGLATVHFWLARLLHQFTWLPVPSHSVIDLSECLRLSLEMKKPLACCVVRRKSAAII</sequence>
<dbReference type="GO" id="GO:0020037">
    <property type="term" value="F:heme binding"/>
    <property type="evidence" value="ECO:0007669"/>
    <property type="project" value="InterPro"/>
</dbReference>
<evidence type="ECO:0000256" key="6">
    <source>
        <dbReference type="ARBA" id="ARBA00023004"/>
    </source>
</evidence>
<evidence type="ECO:0000256" key="9">
    <source>
        <dbReference type="RuleBase" id="RU000461"/>
    </source>
</evidence>
<dbReference type="Gene3D" id="1.10.630.10">
    <property type="entry name" value="Cytochrome P450"/>
    <property type="match status" value="1"/>
</dbReference>
<dbReference type="PROSITE" id="PS00086">
    <property type="entry name" value="CYTOCHROME_P450"/>
    <property type="match status" value="1"/>
</dbReference>